<dbReference type="Pfam" id="PF01223">
    <property type="entry name" value="Endonuclease_NS"/>
    <property type="match status" value="1"/>
</dbReference>
<name>A0A7X4KLL1_9BURK</name>
<comment type="cofactor">
    <cofactor evidence="1 10">
        <name>Mg(2+)</name>
        <dbReference type="ChEBI" id="CHEBI:18420"/>
    </cofactor>
</comment>
<evidence type="ECO:0000256" key="1">
    <source>
        <dbReference type="ARBA" id="ARBA00001946"/>
    </source>
</evidence>
<dbReference type="InterPro" id="IPR044929">
    <property type="entry name" value="DNA/RNA_non-sp_Endonuclease_sf"/>
</dbReference>
<evidence type="ECO:0000256" key="11">
    <source>
        <dbReference type="SAM" id="MobiDB-lite"/>
    </source>
</evidence>
<dbReference type="RefSeq" id="WP_161071273.1">
    <property type="nucleotide sequence ID" value="NZ_CP086370.1"/>
</dbReference>
<evidence type="ECO:0000259" key="13">
    <source>
        <dbReference type="SMART" id="SM00477"/>
    </source>
</evidence>
<evidence type="ECO:0000313" key="15">
    <source>
        <dbReference type="EMBL" id="MYN06895.1"/>
    </source>
</evidence>
<dbReference type="InterPro" id="IPR040255">
    <property type="entry name" value="Non-specific_endonuclease"/>
</dbReference>
<evidence type="ECO:0000313" key="16">
    <source>
        <dbReference type="Proteomes" id="UP000450676"/>
    </source>
</evidence>
<reference evidence="15 16" key="1">
    <citation type="submission" date="2019-12" db="EMBL/GenBank/DDBJ databases">
        <title>Novel species isolated from a subtropical stream in China.</title>
        <authorList>
            <person name="Lu H."/>
        </authorList>
    </citation>
    <scope>NUCLEOTIDE SEQUENCE [LARGE SCALE GENOMIC DNA]</scope>
    <source>
        <strain evidence="15 16">FT127W</strain>
    </source>
</reference>
<evidence type="ECO:0000256" key="3">
    <source>
        <dbReference type="ARBA" id="ARBA00022722"/>
    </source>
</evidence>
<proteinExistence type="inferred from homology"/>
<feature type="active site" description="Proton acceptor" evidence="8">
    <location>
        <position position="113"/>
    </location>
</feature>
<dbReference type="PROSITE" id="PS51257">
    <property type="entry name" value="PROKAR_LIPOPROTEIN"/>
    <property type="match status" value="1"/>
</dbReference>
<dbReference type="GO" id="GO:0003676">
    <property type="term" value="F:nucleic acid binding"/>
    <property type="evidence" value="ECO:0007669"/>
    <property type="project" value="InterPro"/>
</dbReference>
<keyword evidence="16" id="KW-1185">Reference proteome</keyword>
<feature type="domain" description="ENPP1-3/EXOG-like endonuclease/phosphodiesterase" evidence="13">
    <location>
        <begin position="49"/>
        <end position="237"/>
    </location>
</feature>
<dbReference type="GO" id="GO:0016787">
    <property type="term" value="F:hydrolase activity"/>
    <property type="evidence" value="ECO:0007669"/>
    <property type="project" value="UniProtKB-KW"/>
</dbReference>
<comment type="caution">
    <text evidence="15">The sequence shown here is derived from an EMBL/GenBank/DDBJ whole genome shotgun (WGS) entry which is preliminary data.</text>
</comment>
<evidence type="ECO:0000256" key="9">
    <source>
        <dbReference type="PIRSR" id="PIRSR640255-2"/>
    </source>
</evidence>
<evidence type="ECO:0000256" key="6">
    <source>
        <dbReference type="ARBA" id="ARBA00022801"/>
    </source>
</evidence>
<dbReference type="AlphaFoldDB" id="A0A7X4KLL1"/>
<dbReference type="SMART" id="SM00477">
    <property type="entry name" value="NUC"/>
    <property type="match status" value="1"/>
</dbReference>
<dbReference type="PANTHER" id="PTHR13966">
    <property type="entry name" value="ENDONUCLEASE RELATED"/>
    <property type="match status" value="1"/>
</dbReference>
<keyword evidence="6 10" id="KW-0378">Hydrolase</keyword>
<dbReference type="InterPro" id="IPR044925">
    <property type="entry name" value="His-Me_finger_sf"/>
</dbReference>
<feature type="chain" id="PRO_5030979540" description="Endonuclease" evidence="12">
    <location>
        <begin position="21"/>
        <end position="255"/>
    </location>
</feature>
<evidence type="ECO:0000256" key="2">
    <source>
        <dbReference type="ARBA" id="ARBA00010052"/>
    </source>
</evidence>
<dbReference type="GO" id="GO:0046872">
    <property type="term" value="F:metal ion binding"/>
    <property type="evidence" value="ECO:0007669"/>
    <property type="project" value="UniProtKB-KW"/>
</dbReference>
<gene>
    <name evidence="15" type="ORF">GTP77_06040</name>
</gene>
<feature type="domain" description="DNA/RNA non-specific endonuclease/pyrophosphatase/phosphodiesterase" evidence="14">
    <location>
        <begin position="48"/>
        <end position="237"/>
    </location>
</feature>
<dbReference type="PANTHER" id="PTHR13966:SF5">
    <property type="entry name" value="ENDONUCLEASE G, MITOCHONDRIAL"/>
    <property type="match status" value="1"/>
</dbReference>
<evidence type="ECO:0000256" key="8">
    <source>
        <dbReference type="PIRSR" id="PIRSR640255-1"/>
    </source>
</evidence>
<dbReference type="PROSITE" id="PS01070">
    <property type="entry name" value="NUCLEASE_NON_SPEC"/>
    <property type="match status" value="1"/>
</dbReference>
<dbReference type="EC" id="3.1.30.-" evidence="10"/>
<protein>
    <recommendedName>
        <fullName evidence="10">Endonuclease</fullName>
        <ecNumber evidence="10">3.1.30.-</ecNumber>
    </recommendedName>
</protein>
<keyword evidence="7" id="KW-0460">Magnesium</keyword>
<evidence type="ECO:0000256" key="4">
    <source>
        <dbReference type="ARBA" id="ARBA00022723"/>
    </source>
</evidence>
<keyword evidence="5 10" id="KW-0255">Endonuclease</keyword>
<evidence type="ECO:0000256" key="12">
    <source>
        <dbReference type="SAM" id="SignalP"/>
    </source>
</evidence>
<evidence type="ECO:0000259" key="14">
    <source>
        <dbReference type="SMART" id="SM00892"/>
    </source>
</evidence>
<dbReference type="InterPro" id="IPR020821">
    <property type="entry name" value="ENPP1-3/EXOG-like_nuc-like"/>
</dbReference>
<evidence type="ECO:0000256" key="5">
    <source>
        <dbReference type="ARBA" id="ARBA00022759"/>
    </source>
</evidence>
<dbReference type="InterPro" id="IPR018524">
    <property type="entry name" value="DNA/RNA_endonuclease_AS"/>
</dbReference>
<comment type="similarity">
    <text evidence="2 10">Belongs to the DNA/RNA non-specific endonuclease family.</text>
</comment>
<keyword evidence="3 10" id="KW-0540">Nuclease</keyword>
<accession>A0A7X4KLL1</accession>
<sequence length="255" mass="28147">MIQKLIAAGAFALASGWALAGACPSHYVDGRAPEIRNGKLASATRELCYGVFGVMHSGITRTPLWSAEHLTSGNVEQARELDRENSFHPEPRLPRSERAELSDYARSGYDRGHMAPNGDMPDRAAQRDSFTLANMVPQDSDNNRQVWAGIEQAVRKLAQKEGDLYVITGPAFLGSDLRKVGNVLVPTHLYKVVYSPRQRAGAAYFVENKADVQYVTMNVAQLEAKIGIDLLPSLSARQKETMLRLPSAKPRKDKR</sequence>
<keyword evidence="4 9" id="KW-0479">Metal-binding</keyword>
<evidence type="ECO:0000256" key="10">
    <source>
        <dbReference type="RuleBase" id="RU366055"/>
    </source>
</evidence>
<dbReference type="SUPFAM" id="SSF54060">
    <property type="entry name" value="His-Me finger endonucleases"/>
    <property type="match status" value="1"/>
</dbReference>
<dbReference type="EMBL" id="WWCU01000004">
    <property type="protein sequence ID" value="MYN06895.1"/>
    <property type="molecule type" value="Genomic_DNA"/>
</dbReference>
<feature type="region of interest" description="Disordered" evidence="11">
    <location>
        <begin position="78"/>
        <end position="101"/>
    </location>
</feature>
<dbReference type="Proteomes" id="UP000450676">
    <property type="component" value="Unassembled WGS sequence"/>
</dbReference>
<dbReference type="Gene3D" id="3.40.570.10">
    <property type="entry name" value="Extracellular Endonuclease, subunit A"/>
    <property type="match status" value="1"/>
</dbReference>
<organism evidence="15 16">
    <name type="scientific">Pseudoduganella aquatica</name>
    <dbReference type="NCBI Taxonomy" id="2660641"/>
    <lineage>
        <taxon>Bacteria</taxon>
        <taxon>Pseudomonadati</taxon>
        <taxon>Pseudomonadota</taxon>
        <taxon>Betaproteobacteria</taxon>
        <taxon>Burkholderiales</taxon>
        <taxon>Oxalobacteraceae</taxon>
        <taxon>Telluria group</taxon>
        <taxon>Pseudoduganella</taxon>
    </lineage>
</organism>
<feature type="binding site" evidence="9">
    <location>
        <position position="143"/>
    </location>
    <ligand>
        <name>Mg(2+)</name>
        <dbReference type="ChEBI" id="CHEBI:18420"/>
        <note>catalytic</note>
    </ligand>
</feature>
<keyword evidence="12" id="KW-0732">Signal</keyword>
<evidence type="ECO:0000256" key="7">
    <source>
        <dbReference type="ARBA" id="ARBA00022842"/>
    </source>
</evidence>
<feature type="signal peptide" evidence="12">
    <location>
        <begin position="1"/>
        <end position="20"/>
    </location>
</feature>
<dbReference type="GO" id="GO:0004519">
    <property type="term" value="F:endonuclease activity"/>
    <property type="evidence" value="ECO:0007669"/>
    <property type="project" value="UniProtKB-UniRule"/>
</dbReference>
<dbReference type="SMART" id="SM00892">
    <property type="entry name" value="Endonuclease_NS"/>
    <property type="match status" value="1"/>
</dbReference>
<dbReference type="InterPro" id="IPR001604">
    <property type="entry name" value="Endo_G_ENPP1-like_dom"/>
</dbReference>